<organism evidence="3 4">
    <name type="scientific">Halopolyspora algeriensis</name>
    <dbReference type="NCBI Taxonomy" id="1500506"/>
    <lineage>
        <taxon>Bacteria</taxon>
        <taxon>Bacillati</taxon>
        <taxon>Actinomycetota</taxon>
        <taxon>Actinomycetes</taxon>
        <taxon>Actinomycetes incertae sedis</taxon>
        <taxon>Halopolyspora</taxon>
    </lineage>
</organism>
<keyword evidence="2" id="KW-1133">Transmembrane helix</keyword>
<feature type="compositionally biased region" description="Basic and acidic residues" evidence="1">
    <location>
        <begin position="115"/>
        <end position="136"/>
    </location>
</feature>
<protein>
    <submittedName>
        <fullName evidence="3">DUF3040 family protein</fullName>
    </submittedName>
</protein>
<sequence length="136" mass="14949">MPLSEHEQRLLDQIERALYAEDPKFASNVRGGRLQRPSRRRRLQGIAVFVLGLVLLVVGVVVPVKAAGIPVVSVVGFLVMFGGAVTVLFSMRGGGEDSESQTEGGGGSSGKSRKKSEDRSSFAQRMEERFRRRFEQ</sequence>
<dbReference type="RefSeq" id="WP_114453474.1">
    <property type="nucleotide sequence ID" value="NZ_QPJC01000007.1"/>
</dbReference>
<feature type="transmembrane region" description="Helical" evidence="2">
    <location>
        <begin position="43"/>
        <end position="62"/>
    </location>
</feature>
<keyword evidence="2" id="KW-0472">Membrane</keyword>
<reference evidence="3 4" key="1">
    <citation type="submission" date="2018-07" db="EMBL/GenBank/DDBJ databases">
        <title>Genomic Encyclopedia of Type Strains, Phase III (KMG-III): the genomes of soil and plant-associated and newly described type strains.</title>
        <authorList>
            <person name="Whitman W."/>
        </authorList>
    </citation>
    <scope>NUCLEOTIDE SEQUENCE [LARGE SCALE GENOMIC DNA]</scope>
    <source>
        <strain evidence="3 4">CECT 8575</strain>
    </source>
</reference>
<dbReference type="Proteomes" id="UP000253495">
    <property type="component" value="Unassembled WGS sequence"/>
</dbReference>
<evidence type="ECO:0000313" key="4">
    <source>
        <dbReference type="Proteomes" id="UP000253495"/>
    </source>
</evidence>
<evidence type="ECO:0000256" key="1">
    <source>
        <dbReference type="SAM" id="MobiDB-lite"/>
    </source>
</evidence>
<gene>
    <name evidence="3" type="ORF">DFQ14_107175</name>
</gene>
<feature type="transmembrane region" description="Helical" evidence="2">
    <location>
        <begin position="68"/>
        <end position="89"/>
    </location>
</feature>
<dbReference type="Pfam" id="PF11239">
    <property type="entry name" value="DUF3040"/>
    <property type="match status" value="1"/>
</dbReference>
<dbReference type="EMBL" id="QPJC01000007">
    <property type="protein sequence ID" value="RCW43285.1"/>
    <property type="molecule type" value="Genomic_DNA"/>
</dbReference>
<evidence type="ECO:0000313" key="3">
    <source>
        <dbReference type="EMBL" id="RCW43285.1"/>
    </source>
</evidence>
<dbReference type="InterPro" id="IPR021401">
    <property type="entry name" value="DUF3040"/>
</dbReference>
<keyword evidence="4" id="KW-1185">Reference proteome</keyword>
<evidence type="ECO:0000256" key="2">
    <source>
        <dbReference type="SAM" id="Phobius"/>
    </source>
</evidence>
<accession>A0A368VQI4</accession>
<feature type="region of interest" description="Disordered" evidence="1">
    <location>
        <begin position="94"/>
        <end position="136"/>
    </location>
</feature>
<proteinExistence type="predicted"/>
<name>A0A368VQI4_9ACTN</name>
<keyword evidence="2" id="KW-0812">Transmembrane</keyword>
<dbReference type="AlphaFoldDB" id="A0A368VQI4"/>
<comment type="caution">
    <text evidence="3">The sequence shown here is derived from an EMBL/GenBank/DDBJ whole genome shotgun (WGS) entry which is preliminary data.</text>
</comment>